<dbReference type="InterPro" id="IPR002196">
    <property type="entry name" value="Glyco_hydro_24"/>
</dbReference>
<dbReference type="eggNOG" id="COG3772">
    <property type="taxonomic scope" value="Bacteria"/>
</dbReference>
<keyword evidence="4" id="KW-0378">Hydrolase</keyword>
<dbReference type="CDD" id="cd00737">
    <property type="entry name" value="lyz_endolysin_autolysin"/>
    <property type="match status" value="1"/>
</dbReference>
<evidence type="ECO:0000256" key="2">
    <source>
        <dbReference type="ARBA" id="ARBA00022638"/>
    </source>
</evidence>
<comment type="catalytic activity">
    <reaction evidence="4">
        <text>Hydrolysis of (1-&gt;4)-beta-linkages between N-acetylmuramic acid and N-acetyl-D-glucosamine residues in a peptidoglycan and between N-acetyl-D-glucosamine residues in chitodextrins.</text>
        <dbReference type="EC" id="3.2.1.17"/>
    </reaction>
</comment>
<dbReference type="SUPFAM" id="SSF53955">
    <property type="entry name" value="Lysozyme-like"/>
    <property type="match status" value="1"/>
</dbReference>
<dbReference type="GO" id="GO:0016998">
    <property type="term" value="P:cell wall macromolecule catabolic process"/>
    <property type="evidence" value="ECO:0007669"/>
    <property type="project" value="InterPro"/>
</dbReference>
<dbReference type="EC" id="3.2.1.17" evidence="4"/>
<proteinExistence type="inferred from homology"/>
<evidence type="ECO:0000256" key="4">
    <source>
        <dbReference type="RuleBase" id="RU003788"/>
    </source>
</evidence>
<protein>
    <recommendedName>
        <fullName evidence="4">Lysozyme</fullName>
        <ecNumber evidence="4">3.2.1.17</ecNumber>
    </recommendedName>
</protein>
<dbReference type="GO" id="GO:0031640">
    <property type="term" value="P:killing of cells of another organism"/>
    <property type="evidence" value="ECO:0007669"/>
    <property type="project" value="UniProtKB-KW"/>
</dbReference>
<accession>E6U5V2</accession>
<organism evidence="5 6">
    <name type="scientific">Ethanoligenens harbinense (strain DSM 18485 / JCM 12961 / CGMCC 1.5033 / YUAN-3)</name>
    <dbReference type="NCBI Taxonomy" id="663278"/>
    <lineage>
        <taxon>Bacteria</taxon>
        <taxon>Bacillati</taxon>
        <taxon>Bacillota</taxon>
        <taxon>Clostridia</taxon>
        <taxon>Eubacteriales</taxon>
        <taxon>Oscillospiraceae</taxon>
        <taxon>Ethanoligenens</taxon>
    </lineage>
</organism>
<keyword evidence="1 4" id="KW-0929">Antimicrobial</keyword>
<keyword evidence="3" id="KW-1035">Host cytoplasm</keyword>
<dbReference type="Gene3D" id="1.10.530.40">
    <property type="match status" value="1"/>
</dbReference>
<evidence type="ECO:0000256" key="3">
    <source>
        <dbReference type="ARBA" id="ARBA00023200"/>
    </source>
</evidence>
<dbReference type="KEGG" id="eha:Ethha_2475"/>
<dbReference type="HOGENOM" id="CLU_1243765_0_0_9"/>
<dbReference type="InterPro" id="IPR023346">
    <property type="entry name" value="Lysozyme-like_dom_sf"/>
</dbReference>
<dbReference type="GO" id="GO:0003796">
    <property type="term" value="F:lysozyme activity"/>
    <property type="evidence" value="ECO:0007669"/>
    <property type="project" value="UniProtKB-EC"/>
</dbReference>
<dbReference type="AlphaFoldDB" id="E6U5V2"/>
<dbReference type="Pfam" id="PF00959">
    <property type="entry name" value="Phage_lysozyme"/>
    <property type="match status" value="1"/>
</dbReference>
<evidence type="ECO:0000256" key="1">
    <source>
        <dbReference type="ARBA" id="ARBA00022529"/>
    </source>
</evidence>
<dbReference type="STRING" id="663278.Ethha_2475"/>
<dbReference type="GO" id="GO:0042742">
    <property type="term" value="P:defense response to bacterium"/>
    <property type="evidence" value="ECO:0007669"/>
    <property type="project" value="UniProtKB-KW"/>
</dbReference>
<evidence type="ECO:0000313" key="6">
    <source>
        <dbReference type="Proteomes" id="UP000001551"/>
    </source>
</evidence>
<dbReference type="GO" id="GO:0009253">
    <property type="term" value="P:peptidoglycan catabolic process"/>
    <property type="evidence" value="ECO:0007669"/>
    <property type="project" value="InterPro"/>
</dbReference>
<dbReference type="InterPro" id="IPR051018">
    <property type="entry name" value="Bacteriophage_GH24"/>
</dbReference>
<dbReference type="Proteomes" id="UP000001551">
    <property type="component" value="Chromosome"/>
</dbReference>
<keyword evidence="6" id="KW-1185">Reference proteome</keyword>
<dbReference type="InterPro" id="IPR033907">
    <property type="entry name" value="Endolysin_autolysin"/>
</dbReference>
<dbReference type="RefSeq" id="WP_013486312.1">
    <property type="nucleotide sequence ID" value="NC_014828.1"/>
</dbReference>
<dbReference type="PANTHER" id="PTHR38107:SF3">
    <property type="entry name" value="LYSOZYME RRRD-RELATED"/>
    <property type="match status" value="1"/>
</dbReference>
<evidence type="ECO:0000313" key="5">
    <source>
        <dbReference type="EMBL" id="ADU27969.1"/>
    </source>
</evidence>
<name>E6U5V2_ETHHY</name>
<dbReference type="PANTHER" id="PTHR38107">
    <property type="match status" value="1"/>
</dbReference>
<gene>
    <name evidence="5" type="ordered locus">Ethha_2475</name>
</gene>
<dbReference type="EMBL" id="CP002400">
    <property type="protein sequence ID" value="ADU27969.1"/>
    <property type="molecule type" value="Genomic_DNA"/>
</dbReference>
<sequence>MGSVLHGIASKLKWKLLIAAAPVLLISALGVLVVLVAAVSIQHASSSESTASTTSSAAYIPGQVTNLPISKMGLVFIEQWEGAYSNWYDDGYGNMTIGYGHTGPLPTGFTSPLTTGPGGTAEQLLIQDLSSGGYCSSVQKEFQGVALNQNQMDALISLAYNIGGNAWNSLSLTQAVKTGAPPDIITADFEKICYAGTTYSPGLYRRRVAEALLYTQGTYTYP</sequence>
<dbReference type="InterPro" id="IPR023347">
    <property type="entry name" value="Lysozyme_dom_sf"/>
</dbReference>
<reference evidence="5 6" key="1">
    <citation type="submission" date="2010-12" db="EMBL/GenBank/DDBJ databases">
        <title>Complete sequence of Ethanoligenens harbinense YUAN-3.</title>
        <authorList>
            <person name="Lucas S."/>
            <person name="Copeland A."/>
            <person name="Lapidus A."/>
            <person name="Cheng J.-F."/>
            <person name="Bruce D."/>
            <person name="Goodwin L."/>
            <person name="Pitluck S."/>
            <person name="Chertkov O."/>
            <person name="Misra M."/>
            <person name="Detter J.C."/>
            <person name="Han C."/>
            <person name="Tapia R."/>
            <person name="Land M."/>
            <person name="Hauser L."/>
            <person name="Jeffries C."/>
            <person name="Kyrpides N."/>
            <person name="Ivanova N."/>
            <person name="Mikhailova N."/>
            <person name="Wang A."/>
            <person name="Mouttaki H."/>
            <person name="He Z."/>
            <person name="Zhou J."/>
            <person name="Hemme C.L."/>
            <person name="Woyke T."/>
        </authorList>
    </citation>
    <scope>NUCLEOTIDE SEQUENCE [LARGE SCALE GENOMIC DNA]</scope>
    <source>
        <strain evidence="6">DSM 18485 / JCM 12961 / CGMCC 1.5033 / YUAN-3</strain>
    </source>
</reference>
<comment type="similarity">
    <text evidence="4">Belongs to the glycosyl hydrolase 24 family.</text>
</comment>
<keyword evidence="2 4" id="KW-0081">Bacteriolytic enzyme</keyword>
<keyword evidence="4" id="KW-0326">Glycosidase</keyword>